<dbReference type="EMBL" id="KZ679256">
    <property type="protein sequence ID" value="PTB45978.1"/>
    <property type="molecule type" value="Genomic_DNA"/>
</dbReference>
<feature type="transmembrane region" description="Helical" evidence="1">
    <location>
        <begin position="68"/>
        <end position="86"/>
    </location>
</feature>
<keyword evidence="1" id="KW-1133">Transmembrane helix</keyword>
<proteinExistence type="predicted"/>
<gene>
    <name evidence="2" type="ORF">M441DRAFT_52785</name>
</gene>
<evidence type="ECO:0000256" key="1">
    <source>
        <dbReference type="SAM" id="Phobius"/>
    </source>
</evidence>
<protein>
    <submittedName>
        <fullName evidence="2">Uncharacterized protein</fullName>
    </submittedName>
</protein>
<dbReference type="Proteomes" id="UP000240493">
    <property type="component" value="Unassembled WGS sequence"/>
</dbReference>
<organism evidence="2 3">
    <name type="scientific">Trichoderma asperellum (strain ATCC 204424 / CBS 433.97 / NBRC 101777)</name>
    <dbReference type="NCBI Taxonomy" id="1042311"/>
    <lineage>
        <taxon>Eukaryota</taxon>
        <taxon>Fungi</taxon>
        <taxon>Dikarya</taxon>
        <taxon>Ascomycota</taxon>
        <taxon>Pezizomycotina</taxon>
        <taxon>Sordariomycetes</taxon>
        <taxon>Hypocreomycetidae</taxon>
        <taxon>Hypocreales</taxon>
        <taxon>Hypocreaceae</taxon>
        <taxon>Trichoderma</taxon>
    </lineage>
</organism>
<keyword evidence="3" id="KW-1185">Reference proteome</keyword>
<keyword evidence="1" id="KW-0812">Transmembrane</keyword>
<dbReference type="AlphaFoldDB" id="A0A2T3ZME8"/>
<evidence type="ECO:0000313" key="3">
    <source>
        <dbReference type="Proteomes" id="UP000240493"/>
    </source>
</evidence>
<name>A0A2T3ZME8_TRIA4</name>
<evidence type="ECO:0000313" key="2">
    <source>
        <dbReference type="EMBL" id="PTB45978.1"/>
    </source>
</evidence>
<keyword evidence="1" id="KW-0472">Membrane</keyword>
<sequence length="91" mass="10355">MLATRHRLARLFRWVFANLKSSDIENQPMHSIINTATLCKRRFENTRPPTTQLILRSALLSGDAKKRTAALGLTPFLLLLAPLIWADEGER</sequence>
<reference evidence="2 3" key="1">
    <citation type="submission" date="2016-07" db="EMBL/GenBank/DDBJ databases">
        <title>Multiple horizontal gene transfer events from other fungi enriched the ability of initially mycotrophic Trichoderma (Ascomycota) to feed on dead plant biomass.</title>
        <authorList>
            <consortium name="DOE Joint Genome Institute"/>
            <person name="Aerts A."/>
            <person name="Atanasova L."/>
            <person name="Chenthamara K."/>
            <person name="Zhang J."/>
            <person name="Grujic M."/>
            <person name="Henrissat B."/>
            <person name="Kuo A."/>
            <person name="Salamov A."/>
            <person name="Lipzen A."/>
            <person name="Labutti K."/>
            <person name="Barry K."/>
            <person name="Miao Y."/>
            <person name="Rahimi M.J."/>
            <person name="Shen Q."/>
            <person name="Grigoriev I.V."/>
            <person name="Kubicek C.P."/>
            <person name="Druzhinina I.S."/>
        </authorList>
    </citation>
    <scope>NUCLEOTIDE SEQUENCE [LARGE SCALE GENOMIC DNA]</scope>
    <source>
        <strain evidence="2 3">CBS 433.97</strain>
    </source>
</reference>
<accession>A0A2T3ZME8</accession>